<dbReference type="GO" id="GO:0005886">
    <property type="term" value="C:plasma membrane"/>
    <property type="evidence" value="ECO:0007669"/>
    <property type="project" value="UniProtKB-SubCell"/>
</dbReference>
<dbReference type="InterPro" id="IPR004268">
    <property type="entry name" value="MurJ"/>
</dbReference>
<feature type="transmembrane region" description="Helical" evidence="8">
    <location>
        <begin position="334"/>
        <end position="355"/>
    </location>
</feature>
<keyword evidence="3 8" id="KW-0812">Transmembrane</keyword>
<keyword evidence="4" id="KW-0133">Cell shape</keyword>
<evidence type="ECO:0000256" key="3">
    <source>
        <dbReference type="ARBA" id="ARBA00022692"/>
    </source>
</evidence>
<feature type="transmembrane region" description="Helical" evidence="8">
    <location>
        <begin position="64"/>
        <end position="84"/>
    </location>
</feature>
<feature type="transmembrane region" description="Helical" evidence="8">
    <location>
        <begin position="96"/>
        <end position="124"/>
    </location>
</feature>
<accession>A0A8J3YAM6</accession>
<dbReference type="EMBL" id="BOOY01000030">
    <property type="protein sequence ID" value="GIJ04998.1"/>
    <property type="molecule type" value="Genomic_DNA"/>
</dbReference>
<feature type="transmembrane region" description="Helical" evidence="8">
    <location>
        <begin position="375"/>
        <end position="398"/>
    </location>
</feature>
<comment type="subcellular location">
    <subcellularLocation>
        <location evidence="1">Cell membrane</location>
        <topology evidence="1">Multi-pass membrane protein</topology>
    </subcellularLocation>
</comment>
<feature type="transmembrane region" description="Helical" evidence="8">
    <location>
        <begin position="37"/>
        <end position="58"/>
    </location>
</feature>
<reference evidence="9" key="1">
    <citation type="submission" date="2021-01" db="EMBL/GenBank/DDBJ databases">
        <title>Whole genome shotgun sequence of Spirilliplanes yamanashiensis NBRC 15828.</title>
        <authorList>
            <person name="Komaki H."/>
            <person name="Tamura T."/>
        </authorList>
    </citation>
    <scope>NUCLEOTIDE SEQUENCE</scope>
    <source>
        <strain evidence="9">NBRC 15828</strain>
    </source>
</reference>
<comment type="caution">
    <text evidence="9">The sequence shown here is derived from an EMBL/GenBank/DDBJ whole genome shotgun (WGS) entry which is preliminary data.</text>
</comment>
<evidence type="ECO:0000256" key="4">
    <source>
        <dbReference type="ARBA" id="ARBA00022960"/>
    </source>
</evidence>
<evidence type="ECO:0000313" key="9">
    <source>
        <dbReference type="EMBL" id="GIJ04998.1"/>
    </source>
</evidence>
<dbReference type="Proteomes" id="UP000652013">
    <property type="component" value="Unassembled WGS sequence"/>
</dbReference>
<keyword evidence="5" id="KW-0573">Peptidoglycan synthesis</keyword>
<evidence type="ECO:0000256" key="1">
    <source>
        <dbReference type="ARBA" id="ARBA00004651"/>
    </source>
</evidence>
<feature type="transmembrane region" description="Helical" evidence="8">
    <location>
        <begin position="410"/>
        <end position="431"/>
    </location>
</feature>
<sequence>MAAETAGRPATGGDAGTFVRDSASVLVWTVASRLSGFLRIAAVAAVLGPTYLGNIFQATNNLPMIAYAALTGNLFSSLLVPPLVRHVDSGDRRGAARLAGAFLTAALAAFGVVCLLIVLAGPLVLRLLSAGVADPAAAAAQRRAGLVLLVLFVPQMLMYAVVGTAEAVMSAHGRFALAAAAPIVENAGIIVTMAATAVLFGTGDALAAPTTGLLLLLGIGTTASVAVHAGLQWWGARSVGVTLRPRRAWRVPEVRAILRRAVPALGNSTLDTVQPIAAMVVANRVPGGVIAFQLALNLYALPYALGSRPVTVALLPRLSRLAGLGDLRRFRDELVRGAALVALLIVPAAAAYAVLHDPLARAVTFGQMAAPSAQGLVAVSIAALAPGVVGLGALLLGIQGCYARHDARSPLLAAILRATVVAGGMLLAFHLDAGTVALLALGLTISAADIAGGAWLAARLSRALPGGDAPLGRPLLRTAGAAALMAVPAYAVGEGLYAVLPGPLTGQLAMVAAAGTGAAVYLLLQRWWRSPELALLGQSLRPAARRAAGVPAGGRP</sequence>
<keyword evidence="6 8" id="KW-1133">Transmembrane helix</keyword>
<keyword evidence="10" id="KW-1185">Reference proteome</keyword>
<protein>
    <recommendedName>
        <fullName evidence="11">Peptidoglycan lipid II flippase</fullName>
    </recommendedName>
</protein>
<name>A0A8J3YAM6_9ACTN</name>
<dbReference type="AlphaFoldDB" id="A0A8J3YAM6"/>
<keyword evidence="2" id="KW-1003">Cell membrane</keyword>
<dbReference type="RefSeq" id="WP_203940209.1">
    <property type="nucleotide sequence ID" value="NZ_BAAAGJ010000006.1"/>
</dbReference>
<dbReference type="PANTHER" id="PTHR47019:SF1">
    <property type="entry name" value="LIPID II FLIPPASE MURJ"/>
    <property type="match status" value="1"/>
</dbReference>
<evidence type="ECO:0000256" key="8">
    <source>
        <dbReference type="SAM" id="Phobius"/>
    </source>
</evidence>
<dbReference type="InterPro" id="IPR051050">
    <property type="entry name" value="Lipid_II_flippase_MurJ/MviN"/>
</dbReference>
<dbReference type="GO" id="GO:0034204">
    <property type="term" value="P:lipid translocation"/>
    <property type="evidence" value="ECO:0007669"/>
    <property type="project" value="TreeGrafter"/>
</dbReference>
<evidence type="ECO:0000256" key="6">
    <source>
        <dbReference type="ARBA" id="ARBA00022989"/>
    </source>
</evidence>
<dbReference type="GO" id="GO:0009252">
    <property type="term" value="P:peptidoglycan biosynthetic process"/>
    <property type="evidence" value="ECO:0007669"/>
    <property type="project" value="UniProtKB-KW"/>
</dbReference>
<feature type="transmembrane region" description="Helical" evidence="8">
    <location>
        <begin position="437"/>
        <end position="458"/>
    </location>
</feature>
<proteinExistence type="predicted"/>
<evidence type="ECO:0000256" key="2">
    <source>
        <dbReference type="ARBA" id="ARBA00022475"/>
    </source>
</evidence>
<feature type="transmembrane region" description="Helical" evidence="8">
    <location>
        <begin position="144"/>
        <end position="163"/>
    </location>
</feature>
<dbReference type="PANTHER" id="PTHR47019">
    <property type="entry name" value="LIPID II FLIPPASE MURJ"/>
    <property type="match status" value="1"/>
</dbReference>
<dbReference type="Pfam" id="PF03023">
    <property type="entry name" value="MurJ"/>
    <property type="match status" value="1"/>
</dbReference>
<feature type="transmembrane region" description="Helical" evidence="8">
    <location>
        <begin position="506"/>
        <end position="524"/>
    </location>
</feature>
<gene>
    <name evidence="9" type="ORF">Sya03_43500</name>
</gene>
<dbReference type="GO" id="GO:0008360">
    <property type="term" value="P:regulation of cell shape"/>
    <property type="evidence" value="ECO:0007669"/>
    <property type="project" value="UniProtKB-KW"/>
</dbReference>
<keyword evidence="7 8" id="KW-0472">Membrane</keyword>
<dbReference type="GO" id="GO:0015648">
    <property type="term" value="F:lipid-linked peptidoglycan transporter activity"/>
    <property type="evidence" value="ECO:0007669"/>
    <property type="project" value="TreeGrafter"/>
</dbReference>
<organism evidence="9 10">
    <name type="scientific">Spirilliplanes yamanashiensis</name>
    <dbReference type="NCBI Taxonomy" id="42233"/>
    <lineage>
        <taxon>Bacteria</taxon>
        <taxon>Bacillati</taxon>
        <taxon>Actinomycetota</taxon>
        <taxon>Actinomycetes</taxon>
        <taxon>Micromonosporales</taxon>
        <taxon>Micromonosporaceae</taxon>
        <taxon>Spirilliplanes</taxon>
    </lineage>
</organism>
<feature type="transmembrane region" description="Helical" evidence="8">
    <location>
        <begin position="175"/>
        <end position="200"/>
    </location>
</feature>
<evidence type="ECO:0008006" key="11">
    <source>
        <dbReference type="Google" id="ProtNLM"/>
    </source>
</evidence>
<evidence type="ECO:0000256" key="7">
    <source>
        <dbReference type="ARBA" id="ARBA00023136"/>
    </source>
</evidence>
<evidence type="ECO:0000313" key="10">
    <source>
        <dbReference type="Proteomes" id="UP000652013"/>
    </source>
</evidence>
<feature type="transmembrane region" description="Helical" evidence="8">
    <location>
        <begin position="212"/>
        <end position="236"/>
    </location>
</feature>
<feature type="transmembrane region" description="Helical" evidence="8">
    <location>
        <begin position="479"/>
        <end position="500"/>
    </location>
</feature>
<evidence type="ECO:0000256" key="5">
    <source>
        <dbReference type="ARBA" id="ARBA00022984"/>
    </source>
</evidence>